<dbReference type="GO" id="GO:0016787">
    <property type="term" value="F:hydrolase activity"/>
    <property type="evidence" value="ECO:0007669"/>
    <property type="project" value="UniProtKB-KW"/>
</dbReference>
<dbReference type="Gene3D" id="3.40.1090.10">
    <property type="entry name" value="Cytosolic phospholipase A2 catalytic domain"/>
    <property type="match status" value="1"/>
</dbReference>
<keyword evidence="6" id="KW-1185">Reference proteome</keyword>
<evidence type="ECO:0000313" key="6">
    <source>
        <dbReference type="Proteomes" id="UP000058925"/>
    </source>
</evidence>
<dbReference type="PROSITE" id="PS51635">
    <property type="entry name" value="PNPLA"/>
    <property type="match status" value="1"/>
</dbReference>
<evidence type="ECO:0000256" key="1">
    <source>
        <dbReference type="ARBA" id="ARBA00022801"/>
    </source>
</evidence>
<dbReference type="InterPro" id="IPR016035">
    <property type="entry name" value="Acyl_Trfase/lysoPLipase"/>
</dbReference>
<dbReference type="InterPro" id="IPR002641">
    <property type="entry name" value="PNPLA_dom"/>
</dbReference>
<evidence type="ECO:0000259" key="4">
    <source>
        <dbReference type="PROSITE" id="PS51635"/>
    </source>
</evidence>
<dbReference type="Pfam" id="PF01734">
    <property type="entry name" value="Patatin"/>
    <property type="match status" value="1"/>
</dbReference>
<dbReference type="KEGG" id="taa:NMY3_02755"/>
<keyword evidence="1" id="KW-0378">Hydrolase</keyword>
<dbReference type="Proteomes" id="UP000058925">
    <property type="component" value="Chromosome"/>
</dbReference>
<accession>A0A654M0G1</accession>
<keyword evidence="3" id="KW-0443">Lipid metabolism</keyword>
<feature type="domain" description="PNPLA" evidence="4">
    <location>
        <begin position="17"/>
        <end position="167"/>
    </location>
</feature>
<evidence type="ECO:0000256" key="2">
    <source>
        <dbReference type="ARBA" id="ARBA00022963"/>
    </source>
</evidence>
<protein>
    <submittedName>
        <fullName evidence="5">Patatin-like phospholipase</fullName>
    </submittedName>
</protein>
<dbReference type="SUPFAM" id="SSF52151">
    <property type="entry name" value="FabD/lysophospholipase-like"/>
    <property type="match status" value="1"/>
</dbReference>
<keyword evidence="2" id="KW-0442">Lipid degradation</keyword>
<gene>
    <name evidence="5" type="ORF">NMY3_02755</name>
</gene>
<dbReference type="PANTHER" id="PTHR14226:SF57">
    <property type="entry name" value="BLR7027 PROTEIN"/>
    <property type="match status" value="1"/>
</dbReference>
<dbReference type="PANTHER" id="PTHR14226">
    <property type="entry name" value="NEUROPATHY TARGET ESTERASE/SWISS CHEESE D.MELANOGASTER"/>
    <property type="match status" value="1"/>
</dbReference>
<reference evidence="6" key="1">
    <citation type="submission" date="2015-10" db="EMBL/GenBank/DDBJ databases">
        <title>Niche specialization of a soil ammonia-oxidizing archaeon, Candidatus Nitrosocosmicus oleophilus.</title>
        <authorList>
            <person name="Jung M.-Y."/>
            <person name="Rhee S.-K."/>
        </authorList>
    </citation>
    <scope>NUCLEOTIDE SEQUENCE [LARGE SCALE GENOMIC DNA]</scope>
    <source>
        <strain evidence="6">MY3</strain>
    </source>
</reference>
<proteinExistence type="predicted"/>
<organism evidence="5 6">
    <name type="scientific">Candidatus Nitrosocosmicus oleophilus</name>
    <dbReference type="NCBI Taxonomy" id="1353260"/>
    <lineage>
        <taxon>Archaea</taxon>
        <taxon>Nitrososphaerota</taxon>
        <taxon>Nitrososphaeria</taxon>
        <taxon>Nitrososphaerales</taxon>
        <taxon>Nitrososphaeraceae</taxon>
        <taxon>Candidatus Nitrosocosmicus</taxon>
    </lineage>
</organism>
<dbReference type="EMBL" id="CP012850">
    <property type="protein sequence ID" value="ALI36945.1"/>
    <property type="molecule type" value="Genomic_DNA"/>
</dbReference>
<sequence length="410" mass="47491">MYLDLSGEKIANIENVLVLQGGGSLGAFGCGVYKALVKHHLDLDLIAGTSIGGINAAIIVGSRNKDRPDELLEEFWLELSENFVNNDKFFDFSRPNLMKQFYENFVYPLHNNDMIANYVEMKKGQQIKIKQLESFFSSAAFGNEKFFKPRWFSEYAASDPEYFTPMKWTYLYDHKPLIKTLDRYIDYDKLRPGVNSNPRLILTAVNVLDSKALIFDSFKQQIESKHILATSAYPLYNFPWIEVEKGVFAWDGGLLSNTPLREVLDASPVIDKNIFLVENYPKAVDALPGNIAEVHHRARDIIFSDKTEHNIKMSRVITRYLDFIEELYQIFENNADKLQLDKNTLSKIRRKYKKYHEDHGAEIKEIYYISRDEMYPHIFENADFSPDTIKELIKSGEDKANKVIQAHKHE</sequence>
<evidence type="ECO:0000313" key="5">
    <source>
        <dbReference type="EMBL" id="ALI36945.1"/>
    </source>
</evidence>
<dbReference type="AlphaFoldDB" id="A0A654M0G1"/>
<name>A0A654M0G1_9ARCH</name>
<evidence type="ECO:0000256" key="3">
    <source>
        <dbReference type="ARBA" id="ARBA00023098"/>
    </source>
</evidence>
<dbReference type="InterPro" id="IPR050301">
    <property type="entry name" value="NTE"/>
</dbReference>
<dbReference type="GO" id="GO:0016042">
    <property type="term" value="P:lipid catabolic process"/>
    <property type="evidence" value="ECO:0007669"/>
    <property type="project" value="UniProtKB-KW"/>
</dbReference>